<keyword evidence="2" id="KW-1185">Reference proteome</keyword>
<organism evidence="1 2">
    <name type="scientific">Catharanthus roseus</name>
    <name type="common">Madagascar periwinkle</name>
    <name type="synonym">Vinca rosea</name>
    <dbReference type="NCBI Taxonomy" id="4058"/>
    <lineage>
        <taxon>Eukaryota</taxon>
        <taxon>Viridiplantae</taxon>
        <taxon>Streptophyta</taxon>
        <taxon>Embryophyta</taxon>
        <taxon>Tracheophyta</taxon>
        <taxon>Spermatophyta</taxon>
        <taxon>Magnoliopsida</taxon>
        <taxon>eudicotyledons</taxon>
        <taxon>Gunneridae</taxon>
        <taxon>Pentapetalae</taxon>
        <taxon>asterids</taxon>
        <taxon>lamiids</taxon>
        <taxon>Gentianales</taxon>
        <taxon>Apocynaceae</taxon>
        <taxon>Rauvolfioideae</taxon>
        <taxon>Vinceae</taxon>
        <taxon>Catharanthinae</taxon>
        <taxon>Catharanthus</taxon>
    </lineage>
</organism>
<accession>A0ACB9ZYB4</accession>
<protein>
    <submittedName>
        <fullName evidence="1">Uncharacterized protein</fullName>
    </submittedName>
</protein>
<dbReference type="EMBL" id="CM044707">
    <property type="protein sequence ID" value="KAI5653167.1"/>
    <property type="molecule type" value="Genomic_DNA"/>
</dbReference>
<evidence type="ECO:0000313" key="2">
    <source>
        <dbReference type="Proteomes" id="UP001060085"/>
    </source>
</evidence>
<dbReference type="Proteomes" id="UP001060085">
    <property type="component" value="Linkage Group LG07"/>
</dbReference>
<evidence type="ECO:0000313" key="1">
    <source>
        <dbReference type="EMBL" id="KAI5653167.1"/>
    </source>
</evidence>
<name>A0ACB9ZYB4_CATRO</name>
<sequence length="204" mass="23300">MEDFRCMEGYVEMMVTESKLLKHANEVYTIGAYMLFEEQFMKFLEDYQGLVVCDKGEHVYEAIPDKYILKRWTKDIDLSLGSNSVGDVGKVRKRILLVIMLGGEKYNEVGSSNIKDLIGRRAKGERNIRKKSIVEIKCNQARAERKNALTHASRIKIVVQLSMNNEVLGRDLNFASSECQISLGTSNYGNVEPLNSLQQFINFM</sequence>
<proteinExistence type="predicted"/>
<reference evidence="2" key="1">
    <citation type="journal article" date="2023" name="Nat. Plants">
        <title>Single-cell RNA sequencing provides a high-resolution roadmap for understanding the multicellular compartmentation of specialized metabolism.</title>
        <authorList>
            <person name="Sun S."/>
            <person name="Shen X."/>
            <person name="Li Y."/>
            <person name="Li Y."/>
            <person name="Wang S."/>
            <person name="Li R."/>
            <person name="Zhang H."/>
            <person name="Shen G."/>
            <person name="Guo B."/>
            <person name="Wei J."/>
            <person name="Xu J."/>
            <person name="St-Pierre B."/>
            <person name="Chen S."/>
            <person name="Sun C."/>
        </authorList>
    </citation>
    <scope>NUCLEOTIDE SEQUENCE [LARGE SCALE GENOMIC DNA]</scope>
</reference>
<comment type="caution">
    <text evidence="1">The sequence shown here is derived from an EMBL/GenBank/DDBJ whole genome shotgun (WGS) entry which is preliminary data.</text>
</comment>
<gene>
    <name evidence="1" type="ORF">M9H77_30354</name>
</gene>